<gene>
    <name evidence="3" type="ORF">SNE34_11045</name>
</gene>
<evidence type="ECO:0000313" key="4">
    <source>
        <dbReference type="Proteomes" id="UP001355056"/>
    </source>
</evidence>
<name>A0ABU7Z003_9GAMM</name>
<evidence type="ECO:0000256" key="1">
    <source>
        <dbReference type="SAM" id="SignalP"/>
    </source>
</evidence>
<dbReference type="InterPro" id="IPR011042">
    <property type="entry name" value="6-blade_b-propeller_TolB-like"/>
</dbReference>
<evidence type="ECO:0000313" key="3">
    <source>
        <dbReference type="EMBL" id="MEG3184545.1"/>
    </source>
</evidence>
<proteinExistence type="predicted"/>
<organism evidence="3 4">
    <name type="scientific">Novilysobacter erysipheiresistens</name>
    <dbReference type="NCBI Taxonomy" id="1749332"/>
    <lineage>
        <taxon>Bacteria</taxon>
        <taxon>Pseudomonadati</taxon>
        <taxon>Pseudomonadota</taxon>
        <taxon>Gammaproteobacteria</taxon>
        <taxon>Lysobacterales</taxon>
        <taxon>Lysobacteraceae</taxon>
        <taxon>Novilysobacter</taxon>
    </lineage>
</organism>
<comment type="caution">
    <text evidence="3">The sequence shown here is derived from an EMBL/GenBank/DDBJ whole genome shotgun (WGS) entry which is preliminary data.</text>
</comment>
<dbReference type="PROSITE" id="PS51257">
    <property type="entry name" value="PROKAR_LIPOPROTEIN"/>
    <property type="match status" value="1"/>
</dbReference>
<feature type="domain" description="Pyrroloquinoline quinone-dependent pyranose dehydrogenase beta-propeller" evidence="2">
    <location>
        <begin position="320"/>
        <end position="425"/>
    </location>
</feature>
<evidence type="ECO:0000259" key="2">
    <source>
        <dbReference type="Pfam" id="PF22807"/>
    </source>
</evidence>
<dbReference type="InterPro" id="IPR011041">
    <property type="entry name" value="Quinoprot_gluc/sorb_DH_b-prop"/>
</dbReference>
<dbReference type="EMBL" id="JAXGFP010000005">
    <property type="protein sequence ID" value="MEG3184545.1"/>
    <property type="molecule type" value="Genomic_DNA"/>
</dbReference>
<dbReference type="SUPFAM" id="SSF50952">
    <property type="entry name" value="Soluble quinoprotein glucose dehydrogenase"/>
    <property type="match status" value="1"/>
</dbReference>
<keyword evidence="1" id="KW-0732">Signal</keyword>
<dbReference type="RefSeq" id="WP_332617157.1">
    <property type="nucleotide sequence ID" value="NZ_JAXGFP010000005.1"/>
</dbReference>
<feature type="signal peptide" evidence="1">
    <location>
        <begin position="1"/>
        <end position="17"/>
    </location>
</feature>
<dbReference type="PANTHER" id="PTHR33546">
    <property type="entry name" value="LARGE, MULTIFUNCTIONAL SECRETED PROTEIN-RELATED"/>
    <property type="match status" value="1"/>
</dbReference>
<sequence>MNRATVFAAIAAPMLLAACGGDPPPPEYGANPTLPDPQRGLLPSMVIADPGEWGDRRPVVPAGYEISAIATDLLIPRQTLVLPNGDILVAEGRGGNAPKLKPKDVVAGPIKSAGTTTAKSGDRLTLLRDADGDGAYELQTVFADNLNAPYGLALIDDALYVANQDALVRFDYTDGQTRASAPPVEVTKLPSDINHHWTKAMTAGPDGRFLYVGIGSNSNITERGMTAEVDRAMVWEIDAQTGMHRPYATGLRNPTALAIQPGTGQLWAVVNERDELGPNLVPDYLTSVREGGFYGWPYSYWGQNIDPRVMPQDPEKVASAIVPDYALGSHVAALGLDFSTPAMGAGFAEGTFVGEHGSWNRSDPVGYKVVFVRFQNGRPVGDPVDFVSGFQVDGKTYGRPVGVTVDPRGALIVADDLSNTIWRVTPTRQRATPAAP</sequence>
<dbReference type="Proteomes" id="UP001355056">
    <property type="component" value="Unassembled WGS sequence"/>
</dbReference>
<reference evidence="3 4" key="1">
    <citation type="journal article" date="2016" name="Int. J. Syst. Evol. Microbiol.">
        <title>Lysobacter erysipheiresistens sp. nov., an antagonist of powdery mildew, isolated from tobacco-cultivated soil.</title>
        <authorList>
            <person name="Xie B."/>
            <person name="Li T."/>
            <person name="Lin X."/>
            <person name="Wang C.J."/>
            <person name="Chen Y.J."/>
            <person name="Liu W.J."/>
            <person name="Zhao Z.W."/>
        </authorList>
    </citation>
    <scope>NUCLEOTIDE SEQUENCE [LARGE SCALE GENOMIC DNA]</scope>
    <source>
        <strain evidence="3 4">RS-LYSO-3</strain>
    </source>
</reference>
<dbReference type="InterPro" id="IPR054539">
    <property type="entry name" value="Beta-prop_PDH"/>
</dbReference>
<feature type="domain" description="Pyrroloquinoline quinone-dependent pyranose dehydrogenase beta-propeller" evidence="2">
    <location>
        <begin position="60"/>
        <end position="276"/>
    </location>
</feature>
<keyword evidence="4" id="KW-1185">Reference proteome</keyword>
<accession>A0ABU7Z003</accession>
<dbReference type="Gene3D" id="2.120.10.30">
    <property type="entry name" value="TolB, C-terminal domain"/>
    <property type="match status" value="1"/>
</dbReference>
<dbReference type="PANTHER" id="PTHR33546:SF1">
    <property type="entry name" value="LARGE, MULTIFUNCTIONAL SECRETED PROTEIN"/>
    <property type="match status" value="1"/>
</dbReference>
<feature type="chain" id="PRO_5046159379" evidence="1">
    <location>
        <begin position="18"/>
        <end position="436"/>
    </location>
</feature>
<dbReference type="Pfam" id="PF22807">
    <property type="entry name" value="TrAA12"/>
    <property type="match status" value="2"/>
</dbReference>
<protein>
    <submittedName>
        <fullName evidence="3">Sorbosone dehydrogenase family protein</fullName>
    </submittedName>
</protein>